<dbReference type="SUPFAM" id="SSF90123">
    <property type="entry name" value="ABC transporter transmembrane region"/>
    <property type="match status" value="1"/>
</dbReference>
<proteinExistence type="inferred from homology"/>
<accession>A0A449BIG3</accession>
<dbReference type="Pfam" id="PF00005">
    <property type="entry name" value="ABC_tran"/>
    <property type="match status" value="1"/>
</dbReference>
<dbReference type="SUPFAM" id="SSF52540">
    <property type="entry name" value="P-loop containing nucleoside triphosphate hydrolases"/>
    <property type="match status" value="1"/>
</dbReference>
<evidence type="ECO:0000256" key="3">
    <source>
        <dbReference type="ARBA" id="ARBA00022448"/>
    </source>
</evidence>
<reference evidence="13 14" key="1">
    <citation type="submission" date="2019-01" db="EMBL/GenBank/DDBJ databases">
        <authorList>
            <consortium name="Pathogen Informatics"/>
        </authorList>
    </citation>
    <scope>NUCLEOTIDE SEQUENCE [LARGE SCALE GENOMIC DNA]</scope>
    <source>
        <strain evidence="13 14">NCTC10172</strain>
    </source>
</reference>
<comment type="subcellular location">
    <subcellularLocation>
        <location evidence="1">Cell membrane</location>
        <topology evidence="1">Multi-pass membrane protein</topology>
    </subcellularLocation>
</comment>
<dbReference type="GO" id="GO:0005524">
    <property type="term" value="F:ATP binding"/>
    <property type="evidence" value="ECO:0007669"/>
    <property type="project" value="UniProtKB-KW"/>
</dbReference>
<dbReference type="PANTHER" id="PTHR43394">
    <property type="entry name" value="ATP-DEPENDENT PERMEASE MDL1, MITOCHONDRIAL"/>
    <property type="match status" value="1"/>
</dbReference>
<dbReference type="Pfam" id="PF00664">
    <property type="entry name" value="ABC_membrane"/>
    <property type="match status" value="1"/>
</dbReference>
<evidence type="ECO:0000256" key="6">
    <source>
        <dbReference type="ARBA" id="ARBA00022741"/>
    </source>
</evidence>
<keyword evidence="14" id="KW-1185">Reference proteome</keyword>
<evidence type="ECO:0000256" key="7">
    <source>
        <dbReference type="ARBA" id="ARBA00022840"/>
    </source>
</evidence>
<dbReference type="STRING" id="1408416.GCA_000702765_00785"/>
<dbReference type="PROSITE" id="PS50893">
    <property type="entry name" value="ABC_TRANSPORTER_2"/>
    <property type="match status" value="1"/>
</dbReference>
<feature type="transmembrane region" description="Helical" evidence="10">
    <location>
        <begin position="243"/>
        <end position="261"/>
    </location>
</feature>
<dbReference type="Gene3D" id="3.40.50.300">
    <property type="entry name" value="P-loop containing nucleotide triphosphate hydrolases"/>
    <property type="match status" value="1"/>
</dbReference>
<organism evidence="13 14">
    <name type="scientific">Acholeplasma hippikon</name>
    <dbReference type="NCBI Taxonomy" id="264636"/>
    <lineage>
        <taxon>Bacteria</taxon>
        <taxon>Bacillati</taxon>
        <taxon>Mycoplasmatota</taxon>
        <taxon>Mollicutes</taxon>
        <taxon>Acholeplasmatales</taxon>
        <taxon>Acholeplasmataceae</taxon>
        <taxon>Acholeplasma</taxon>
    </lineage>
</organism>
<comment type="similarity">
    <text evidence="2">Belongs to the ABC transporter superfamily.</text>
</comment>
<evidence type="ECO:0000313" key="14">
    <source>
        <dbReference type="Proteomes" id="UP000290909"/>
    </source>
</evidence>
<evidence type="ECO:0000313" key="13">
    <source>
        <dbReference type="EMBL" id="VEU82222.1"/>
    </source>
</evidence>
<keyword evidence="13" id="KW-0378">Hydrolase</keyword>
<evidence type="ECO:0000259" key="12">
    <source>
        <dbReference type="PROSITE" id="PS50929"/>
    </source>
</evidence>
<dbReference type="AlphaFoldDB" id="A0A449BIG3"/>
<dbReference type="InterPro" id="IPR039421">
    <property type="entry name" value="Type_1_exporter"/>
</dbReference>
<dbReference type="InterPro" id="IPR003593">
    <property type="entry name" value="AAA+_ATPase"/>
</dbReference>
<dbReference type="GO" id="GO:0005886">
    <property type="term" value="C:plasma membrane"/>
    <property type="evidence" value="ECO:0007669"/>
    <property type="project" value="UniProtKB-SubCell"/>
</dbReference>
<feature type="transmembrane region" description="Helical" evidence="10">
    <location>
        <begin position="50"/>
        <end position="76"/>
    </location>
</feature>
<dbReference type="InterPro" id="IPR011527">
    <property type="entry name" value="ABC1_TM_dom"/>
</dbReference>
<keyword evidence="6" id="KW-0547">Nucleotide-binding</keyword>
<feature type="domain" description="ABC transporter" evidence="11">
    <location>
        <begin position="329"/>
        <end position="564"/>
    </location>
</feature>
<dbReference type="CDD" id="cd18548">
    <property type="entry name" value="ABC_6TM_Tm287_like"/>
    <property type="match status" value="1"/>
</dbReference>
<gene>
    <name evidence="13" type="primary">mldB1_6</name>
    <name evidence="13" type="ORF">NCTC10172_00230</name>
</gene>
<dbReference type="KEGG" id="ahk:NCTC10172_00230"/>
<dbReference type="GO" id="GO:0016887">
    <property type="term" value="F:ATP hydrolysis activity"/>
    <property type="evidence" value="ECO:0007669"/>
    <property type="project" value="InterPro"/>
</dbReference>
<evidence type="ECO:0000256" key="8">
    <source>
        <dbReference type="ARBA" id="ARBA00022989"/>
    </source>
</evidence>
<dbReference type="RefSeq" id="WP_035369098.1">
    <property type="nucleotide sequence ID" value="NZ_LR215050.1"/>
</dbReference>
<feature type="transmembrane region" description="Helical" evidence="10">
    <location>
        <begin position="155"/>
        <end position="172"/>
    </location>
</feature>
<keyword evidence="4" id="KW-1003">Cell membrane</keyword>
<evidence type="ECO:0000256" key="4">
    <source>
        <dbReference type="ARBA" id="ARBA00022475"/>
    </source>
</evidence>
<dbReference type="PROSITE" id="PS00211">
    <property type="entry name" value="ABC_TRANSPORTER_1"/>
    <property type="match status" value="1"/>
</dbReference>
<evidence type="ECO:0000256" key="9">
    <source>
        <dbReference type="ARBA" id="ARBA00023136"/>
    </source>
</evidence>
<dbReference type="InterPro" id="IPR017871">
    <property type="entry name" value="ABC_transporter-like_CS"/>
</dbReference>
<keyword evidence="7" id="KW-0067">ATP-binding</keyword>
<dbReference type="Gene3D" id="1.20.1560.10">
    <property type="entry name" value="ABC transporter type 1, transmembrane domain"/>
    <property type="match status" value="1"/>
</dbReference>
<feature type="transmembrane region" description="Helical" evidence="10">
    <location>
        <begin position="131"/>
        <end position="149"/>
    </location>
</feature>
<evidence type="ECO:0000259" key="11">
    <source>
        <dbReference type="PROSITE" id="PS50893"/>
    </source>
</evidence>
<dbReference type="EMBL" id="LR215050">
    <property type="protein sequence ID" value="VEU82222.1"/>
    <property type="molecule type" value="Genomic_DNA"/>
</dbReference>
<sequence>MKLRNYVKHKYKIFIGVSFKIIEAVIEILLPIGMSLMIDNGILKNDKNYILIASLMLIGLIIVAFISSITAQYYAYDISENYVKELRVDMYKKISKFSPTQYNEFTQSSLANRLTLDAYQSGNAISMSIRTASRAPFLVIGSLIAIYTIHPQFALILLISAGILLPLLVIFLRQSMKNYKEVQRKNDDLTKVVKSNLTGMRIIRAFRGEQKETTKFKVKNKDITKTMNKLNLFQLLTGPTTTIFMYTTLVIILFMAIPIANSGEFSISRLASIVTYTTQLTVALVSVMNLVMIYTRSISSNIRIRELLNMEIYEETEDKFLLPESIDSIEFENISYTYPRRSKPSVKNINLDLKKGEIIGLTGKTGSGKSTIMQMLAGYYSPQDGTILINGIPYNNFKLSDLRRKIGYVSQRAEFLKGTIYENIVMGNYKITEERVIEALKKAEAYDFVMKKPNGIYSLVEEKGTNFSGGQRQRLSLARAFANNYEVLILDDSFSALDFLTESMIRNRILTDFKDKILVLISVRKSTLLAANRIYVIDKGEIEAEGNNELLLHTSPLYGQLVED</sequence>
<name>A0A449BIG3_9MOLU</name>
<protein>
    <submittedName>
        <fullName evidence="13">ABC-type multidrug/protein/lipid transport system ATPase component</fullName>
        <ecNumber evidence="13">3.6.3.-</ecNumber>
    </submittedName>
</protein>
<dbReference type="EC" id="3.6.3.-" evidence="13"/>
<dbReference type="SMART" id="SM00382">
    <property type="entry name" value="AAA"/>
    <property type="match status" value="1"/>
</dbReference>
<evidence type="ECO:0000256" key="2">
    <source>
        <dbReference type="ARBA" id="ARBA00005417"/>
    </source>
</evidence>
<feature type="transmembrane region" description="Helical" evidence="10">
    <location>
        <begin position="273"/>
        <end position="295"/>
    </location>
</feature>
<keyword evidence="8 10" id="KW-1133">Transmembrane helix</keyword>
<evidence type="ECO:0000256" key="5">
    <source>
        <dbReference type="ARBA" id="ARBA00022692"/>
    </source>
</evidence>
<dbReference type="GO" id="GO:0015421">
    <property type="term" value="F:ABC-type oligopeptide transporter activity"/>
    <property type="evidence" value="ECO:0007669"/>
    <property type="project" value="TreeGrafter"/>
</dbReference>
<evidence type="ECO:0000256" key="1">
    <source>
        <dbReference type="ARBA" id="ARBA00004651"/>
    </source>
</evidence>
<evidence type="ECO:0000256" key="10">
    <source>
        <dbReference type="SAM" id="Phobius"/>
    </source>
</evidence>
<dbReference type="PANTHER" id="PTHR43394:SF1">
    <property type="entry name" value="ATP-BINDING CASSETTE SUB-FAMILY B MEMBER 10, MITOCHONDRIAL"/>
    <property type="match status" value="1"/>
</dbReference>
<keyword evidence="9 10" id="KW-0472">Membrane</keyword>
<dbReference type="Proteomes" id="UP000290909">
    <property type="component" value="Chromosome"/>
</dbReference>
<dbReference type="InterPro" id="IPR003439">
    <property type="entry name" value="ABC_transporter-like_ATP-bd"/>
</dbReference>
<keyword evidence="3" id="KW-0813">Transport</keyword>
<dbReference type="PROSITE" id="PS50929">
    <property type="entry name" value="ABC_TM1F"/>
    <property type="match status" value="1"/>
</dbReference>
<feature type="domain" description="ABC transmembrane type-1" evidence="12">
    <location>
        <begin position="14"/>
        <end position="296"/>
    </location>
</feature>
<dbReference type="InterPro" id="IPR036640">
    <property type="entry name" value="ABC1_TM_sf"/>
</dbReference>
<dbReference type="InterPro" id="IPR027417">
    <property type="entry name" value="P-loop_NTPase"/>
</dbReference>
<feature type="transmembrane region" description="Helical" evidence="10">
    <location>
        <begin position="21"/>
        <end position="38"/>
    </location>
</feature>
<keyword evidence="5 10" id="KW-0812">Transmembrane</keyword>
<dbReference type="FunFam" id="3.40.50.300:FF:000299">
    <property type="entry name" value="ABC transporter ATP-binding protein/permease"/>
    <property type="match status" value="1"/>
</dbReference>